<dbReference type="InterPro" id="IPR053215">
    <property type="entry name" value="TKL_Ser/Thr_kinase"/>
</dbReference>
<organism evidence="2 3">
    <name type="scientific">Entamoeba invadens IP1</name>
    <dbReference type="NCBI Taxonomy" id="370355"/>
    <lineage>
        <taxon>Eukaryota</taxon>
        <taxon>Amoebozoa</taxon>
        <taxon>Evosea</taxon>
        <taxon>Archamoebae</taxon>
        <taxon>Mastigamoebida</taxon>
        <taxon>Entamoebidae</taxon>
        <taxon>Entamoeba</taxon>
    </lineage>
</organism>
<proteinExistence type="predicted"/>
<dbReference type="PANTHER" id="PTHR45756">
    <property type="entry name" value="PALMITOYLTRANSFERASE"/>
    <property type="match status" value="1"/>
</dbReference>
<gene>
    <name evidence="2" type="ORF">EIN_216380</name>
</gene>
<dbReference type="PROSITE" id="PS00108">
    <property type="entry name" value="PROTEIN_KINASE_ST"/>
    <property type="match status" value="1"/>
</dbReference>
<dbReference type="SUPFAM" id="SSF56112">
    <property type="entry name" value="Protein kinase-like (PK-like)"/>
    <property type="match status" value="1"/>
</dbReference>
<reference evidence="2 3" key="1">
    <citation type="submission" date="2012-10" db="EMBL/GenBank/DDBJ databases">
        <authorList>
            <person name="Zafar N."/>
            <person name="Inman J."/>
            <person name="Hall N."/>
            <person name="Lorenzi H."/>
            <person name="Caler E."/>
        </authorList>
    </citation>
    <scope>NUCLEOTIDE SEQUENCE [LARGE SCALE GENOMIC DNA]</scope>
    <source>
        <strain evidence="2 3">IP1</strain>
    </source>
</reference>
<dbReference type="OrthoDB" id="4062651at2759"/>
<dbReference type="PANTHER" id="PTHR45756:SF1">
    <property type="entry name" value="PROTEIN KINASE DOMAIN CONTAINING PROTEIN"/>
    <property type="match status" value="1"/>
</dbReference>
<protein>
    <submittedName>
        <fullName evidence="2">Protein serine/threonine kinase, putative</fullName>
    </submittedName>
</protein>
<dbReference type="GeneID" id="14891883"/>
<evidence type="ECO:0000313" key="3">
    <source>
        <dbReference type="Proteomes" id="UP000014680"/>
    </source>
</evidence>
<dbReference type="InterPro" id="IPR000719">
    <property type="entry name" value="Prot_kinase_dom"/>
</dbReference>
<dbReference type="PROSITE" id="PS50011">
    <property type="entry name" value="PROTEIN_KINASE_DOM"/>
    <property type="match status" value="1"/>
</dbReference>
<keyword evidence="2" id="KW-0418">Kinase</keyword>
<dbReference type="RefSeq" id="XP_004259664.1">
    <property type="nucleotide sequence ID" value="XM_004259616.1"/>
</dbReference>
<keyword evidence="2" id="KW-0808">Transferase</keyword>
<dbReference type="InterPro" id="IPR011009">
    <property type="entry name" value="Kinase-like_dom_sf"/>
</dbReference>
<dbReference type="AlphaFoldDB" id="A0A0A1UGP2"/>
<dbReference type="Gene3D" id="1.10.510.10">
    <property type="entry name" value="Transferase(Phosphotransferase) domain 1"/>
    <property type="match status" value="1"/>
</dbReference>
<sequence>MLDVAKGISNLHHNGIVHRDIKPDNLIMFLLEMNERVNAIMTDFGSARNINMMMKNMTFTKGTGTPKYVFPEILNKIYKMPSDIFLFAIIIHKHLLGKNHTQKVNLDLRGASQTSCQKIIT</sequence>
<name>A0A0A1UGP2_ENTIV</name>
<feature type="domain" description="Protein kinase" evidence="1">
    <location>
        <begin position="1"/>
        <end position="121"/>
    </location>
</feature>
<evidence type="ECO:0000259" key="1">
    <source>
        <dbReference type="PROSITE" id="PS50011"/>
    </source>
</evidence>
<dbReference type="GO" id="GO:0005524">
    <property type="term" value="F:ATP binding"/>
    <property type="evidence" value="ECO:0007669"/>
    <property type="project" value="InterPro"/>
</dbReference>
<dbReference type="EMBL" id="KB206314">
    <property type="protein sequence ID" value="ELP92893.1"/>
    <property type="molecule type" value="Genomic_DNA"/>
</dbReference>
<dbReference type="KEGG" id="eiv:EIN_216380"/>
<dbReference type="GO" id="GO:0004672">
    <property type="term" value="F:protein kinase activity"/>
    <property type="evidence" value="ECO:0007669"/>
    <property type="project" value="InterPro"/>
</dbReference>
<accession>A0A0A1UGP2</accession>
<dbReference type="Pfam" id="PF00069">
    <property type="entry name" value="Pkinase"/>
    <property type="match status" value="1"/>
</dbReference>
<dbReference type="Proteomes" id="UP000014680">
    <property type="component" value="Unassembled WGS sequence"/>
</dbReference>
<evidence type="ECO:0000313" key="2">
    <source>
        <dbReference type="EMBL" id="ELP92893.1"/>
    </source>
</evidence>
<dbReference type="VEuPathDB" id="AmoebaDB:EIN_216380"/>
<keyword evidence="3" id="KW-1185">Reference proteome</keyword>
<dbReference type="InterPro" id="IPR008271">
    <property type="entry name" value="Ser/Thr_kinase_AS"/>
</dbReference>